<dbReference type="CDD" id="cd00063">
    <property type="entry name" value="FN3"/>
    <property type="match status" value="1"/>
</dbReference>
<keyword evidence="4" id="KW-1185">Reference proteome</keyword>
<keyword evidence="1" id="KW-0732">Signal</keyword>
<dbReference type="Gene3D" id="2.60.120.200">
    <property type="match status" value="1"/>
</dbReference>
<organism evidence="3 4">
    <name type="scientific">Chryseobacterium herbae</name>
    <dbReference type="NCBI Taxonomy" id="2976476"/>
    <lineage>
        <taxon>Bacteria</taxon>
        <taxon>Pseudomonadati</taxon>
        <taxon>Bacteroidota</taxon>
        <taxon>Flavobacteriia</taxon>
        <taxon>Flavobacteriales</taxon>
        <taxon>Weeksellaceae</taxon>
        <taxon>Chryseobacterium group</taxon>
        <taxon>Chryseobacterium</taxon>
    </lineage>
</organism>
<dbReference type="SUPFAM" id="SSF49265">
    <property type="entry name" value="Fibronectin type III"/>
    <property type="match status" value="1"/>
</dbReference>
<dbReference type="InterPro" id="IPR056600">
    <property type="entry name" value="GBD_T9SS_assoc"/>
</dbReference>
<comment type="caution">
    <text evidence="3">The sequence shown here is derived from an EMBL/GenBank/DDBJ whole genome shotgun (WGS) entry which is preliminary data.</text>
</comment>
<dbReference type="EMBL" id="JAOAMU010000001">
    <property type="protein sequence ID" value="MCT2560822.1"/>
    <property type="molecule type" value="Genomic_DNA"/>
</dbReference>
<name>A0ABT2IPY4_9FLAO</name>
<dbReference type="RefSeq" id="WP_259836614.1">
    <property type="nucleotide sequence ID" value="NZ_JAOAMU010000001.1"/>
</dbReference>
<sequence length="628" mass="65698">MKKLLFFMTILPVFIFGQWTENFDSGTALPAGWAVINSGGPDGWNIRVTNSVAHSGTNIAGLTYNNTAHNDYLITKAIYVQAGISDRISFYIRSEYSFLLEDYEVLLSSTNQTQGAFTTVLQATENAPETWARKTFSLSAYVGQTVYVAIHATDTNQSYLYADSFSVDTVPSTVPACTAITSPANGGTGVNTDGVLSWNTISSATGYKIKVGTTSGGTDIADNIDAGDVSIYNIPGLLNAGTTYYATVIPYNAIGNAAGCTEMSFTTAQSPPNDDCANAISLAVSSTEFCSYPENGTTNGATQSTGAAATCSPSGINDDVWYSFTATAANHLVTVNYSSIGATATQVYSGSCSALTAIICYAGSNGNSNVLLKNLAVGQVYYVRIYSRTLAPTTTSDFSICVTTPVVPVNDTCDTAIAIPCGGTVEGNNALAANDTLSGNCGGLANFKGVWYTVTAGATGPITVAACGSEFDGYLRVYTGSCSGLTCISNVSGVGYANDGCGDVASAPSLTFNATAGTVYYVFFNGREAGQFGKYTISVTQYCSTMGTSDSNKENSLKAHPNPFEDVLNISDISKVKSVSVLDAAGRVVKMIDHPSSVLQLGDLKQGMYLVTLNMKDGSKQIIKAIKK</sequence>
<feature type="domain" description="Fibronectin type-III" evidence="2">
    <location>
        <begin position="179"/>
        <end position="270"/>
    </location>
</feature>
<dbReference type="InterPro" id="IPR011628">
    <property type="entry name" value="Cleaved_adhesin"/>
</dbReference>
<dbReference type="InterPro" id="IPR013783">
    <property type="entry name" value="Ig-like_fold"/>
</dbReference>
<protein>
    <submittedName>
        <fullName evidence="3">Choice-of-anchor J domain-containing protein</fullName>
    </submittedName>
</protein>
<dbReference type="NCBIfam" id="NF038128">
    <property type="entry name" value="choice_anch_J"/>
    <property type="match status" value="1"/>
</dbReference>
<evidence type="ECO:0000313" key="4">
    <source>
        <dbReference type="Proteomes" id="UP001525566"/>
    </source>
</evidence>
<dbReference type="InterPro" id="IPR036116">
    <property type="entry name" value="FN3_sf"/>
</dbReference>
<dbReference type="InterPro" id="IPR003961">
    <property type="entry name" value="FN3_dom"/>
</dbReference>
<dbReference type="Pfam" id="PF18962">
    <property type="entry name" value="Por_Secre_tail"/>
    <property type="match status" value="1"/>
</dbReference>
<evidence type="ECO:0000313" key="3">
    <source>
        <dbReference type="EMBL" id="MCT2560822.1"/>
    </source>
</evidence>
<dbReference type="Pfam" id="PF07675">
    <property type="entry name" value="Cleaved_Adhesin"/>
    <property type="match status" value="1"/>
</dbReference>
<dbReference type="Proteomes" id="UP001525566">
    <property type="component" value="Unassembled WGS sequence"/>
</dbReference>
<proteinExistence type="predicted"/>
<evidence type="ECO:0000259" key="2">
    <source>
        <dbReference type="PROSITE" id="PS50853"/>
    </source>
</evidence>
<reference evidence="3 4" key="1">
    <citation type="submission" date="2022-09" db="EMBL/GenBank/DDBJ databases">
        <title>Chryseobacterium oleae sp.nov., isolated from the inter-root soil of Pyrola calliantha H. Andr. in Tibet.</title>
        <authorList>
            <person name="Li Z."/>
        </authorList>
    </citation>
    <scope>NUCLEOTIDE SEQUENCE [LARGE SCALE GENOMIC DNA]</scope>
    <source>
        <strain evidence="4">pc1-10</strain>
    </source>
</reference>
<dbReference type="NCBIfam" id="TIGR04183">
    <property type="entry name" value="Por_Secre_tail"/>
    <property type="match status" value="1"/>
</dbReference>
<dbReference type="PROSITE" id="PS50853">
    <property type="entry name" value="FN3"/>
    <property type="match status" value="1"/>
</dbReference>
<dbReference type="Gene3D" id="2.60.40.10">
    <property type="entry name" value="Immunoglobulins"/>
    <property type="match status" value="1"/>
</dbReference>
<evidence type="ECO:0000256" key="1">
    <source>
        <dbReference type="ARBA" id="ARBA00022729"/>
    </source>
</evidence>
<accession>A0ABT2IPY4</accession>
<dbReference type="Pfam" id="PF23759">
    <property type="entry name" value="GBD_T9SS_assoc"/>
    <property type="match status" value="1"/>
</dbReference>
<dbReference type="InterPro" id="IPR026444">
    <property type="entry name" value="Secre_tail"/>
</dbReference>
<gene>
    <name evidence="3" type="ORF">N0B48_02835</name>
</gene>